<dbReference type="SUPFAM" id="SSF81442">
    <property type="entry name" value="Cytochrome c oxidase subunit I-like"/>
    <property type="match status" value="1"/>
</dbReference>
<comment type="catalytic activity">
    <reaction evidence="18">
        <text>4 Fe(II)-[cytochrome c] + O2 + 8 H(+)(in) = 4 Fe(III)-[cytochrome c] + 2 H2O + 4 H(+)(out)</text>
        <dbReference type="Rhea" id="RHEA:11436"/>
        <dbReference type="Rhea" id="RHEA-COMP:10350"/>
        <dbReference type="Rhea" id="RHEA-COMP:14399"/>
        <dbReference type="ChEBI" id="CHEBI:15377"/>
        <dbReference type="ChEBI" id="CHEBI:15378"/>
        <dbReference type="ChEBI" id="CHEBI:15379"/>
        <dbReference type="ChEBI" id="CHEBI:29033"/>
        <dbReference type="ChEBI" id="CHEBI:29034"/>
        <dbReference type="EC" id="7.1.1.9"/>
    </reaction>
</comment>
<keyword evidence="11 18" id="KW-0479">Metal-binding</keyword>
<feature type="transmembrane region" description="Helical" evidence="19">
    <location>
        <begin position="337"/>
        <end position="358"/>
    </location>
</feature>
<keyword evidence="15 18" id="KW-0408">Iron</keyword>
<evidence type="ECO:0000256" key="1">
    <source>
        <dbReference type="ARBA" id="ARBA00001971"/>
    </source>
</evidence>
<dbReference type="InterPro" id="IPR023615">
    <property type="entry name" value="Cyt_c_Oxase_su1_BS"/>
</dbReference>
<accession>A0A5B9RCD4</accession>
<geneLocation type="mitochondrion" evidence="21"/>
<dbReference type="PRINTS" id="PR01165">
    <property type="entry name" value="CYCOXIDASEI"/>
</dbReference>
<comment type="function">
    <text evidence="18">Component of the cytochrome c oxidase, the last enzyme in the mitochondrial electron transport chain which drives oxidative phosphorylation. The respiratory chain contains 3 multisubunit complexes succinate dehydrogenase (complex II, CII), ubiquinol-cytochrome c oxidoreductase (cytochrome b-c1 complex, complex III, CIII) and cytochrome c oxidase (complex IV, CIV), that cooperate to transfer electrons derived from NADH and succinate to molecular oxygen, creating an electrochemical gradient over the inner membrane that drives transmembrane transport and the ATP synthase. Cytochrome c oxidase is the component of the respiratory chain that catalyzes the reduction of oxygen to water. Electrons originating from reduced cytochrome c in the intermembrane space (IMS) are transferred via the dinuclear copper A center (CU(A)) of subunit 2 and heme A of subunit 1 to the active site in subunit 1, a binuclear center (BNC) formed by heme A3 and copper B (CU(B)). The BNC reduces molecular oxygen to 2 water molecules using 4 electrons from cytochrome c in the IMS and 4 protons from the mitochondrial matrix.</text>
</comment>
<evidence type="ECO:0000256" key="10">
    <source>
        <dbReference type="ARBA" id="ARBA00022692"/>
    </source>
</evidence>
<feature type="transmembrane region" description="Helical" evidence="19">
    <location>
        <begin position="302"/>
        <end position="325"/>
    </location>
</feature>
<evidence type="ECO:0000256" key="5">
    <source>
        <dbReference type="ARBA" id="ARBA00012949"/>
    </source>
</evidence>
<keyword evidence="18 21" id="KW-0496">Mitochondrion</keyword>
<feature type="transmembrane region" description="Helical" evidence="19">
    <location>
        <begin position="100"/>
        <end position="118"/>
    </location>
</feature>
<dbReference type="GO" id="GO:0016491">
    <property type="term" value="F:oxidoreductase activity"/>
    <property type="evidence" value="ECO:0007669"/>
    <property type="project" value="UniProtKB-KW"/>
</dbReference>
<dbReference type="PROSITE" id="PS00077">
    <property type="entry name" value="COX1_CUB"/>
    <property type="match status" value="1"/>
</dbReference>
<feature type="transmembrane region" description="Helical" evidence="19">
    <location>
        <begin position="230"/>
        <end position="254"/>
    </location>
</feature>
<sequence>MIRWLFSTNAKDIGTLYLVFALFAGMIGTAFSMIIRLELAAPGVQFLQGDHQLFNVVITAHAIIMIFFMVMPALVGGFGNYMLPVLIGAPDMAFPRLNNVSFWLLPPSLILVLLSALIENGAGTGWTVYPPLSSIQSHSGASVDLAIFSLHLAGVSSLLGAINFITTVLNMRAPGMSLHKLPLFTWAIFVTAILLLLSLPVLAGGITMLLTDRNFNTSFYDPAGGGDPVLYQHLFWFFGHPEVYILIIPGFGIVSHVIATFSGKPIFGYIGMVYAMFSIGILGFIVWSHHMFTVGLDVDTRAYFTAATMVIAVPTGIKIFSWLATCYGGSLRFTTPLLFVLGFLALFTIGGVTGVVLANASLDIAMHDTYYVVAHFHYVLSMGAVFALFAGFYYWTPKIIGKTYNEFLGQVHFWVLFIGVNLTFFPQHFLGLAGMPRRIPDYPDAFSVWNAMSSFGSIVSVVATVLFAYIVYDLFINGKEVNKNPWAVPSYFTSSKVFSSETHTSNSIEWAINSPVPFHAFNMLPVQS</sequence>
<evidence type="ECO:0000259" key="20">
    <source>
        <dbReference type="PROSITE" id="PS50855"/>
    </source>
</evidence>
<dbReference type="PROSITE" id="PS50855">
    <property type="entry name" value="COX1"/>
    <property type="match status" value="1"/>
</dbReference>
<dbReference type="FunFam" id="1.20.210.10:FF:000001">
    <property type="entry name" value="Cytochrome c oxidase subunit 1"/>
    <property type="match status" value="1"/>
</dbReference>
<feature type="transmembrane region" description="Helical" evidence="19">
    <location>
        <begin position="183"/>
        <end position="210"/>
    </location>
</feature>
<evidence type="ECO:0000256" key="17">
    <source>
        <dbReference type="ARBA" id="ARBA00023136"/>
    </source>
</evidence>
<dbReference type="InterPro" id="IPR036927">
    <property type="entry name" value="Cyt_c_oxase-like_su1_sf"/>
</dbReference>
<dbReference type="GO" id="GO:0005743">
    <property type="term" value="C:mitochondrial inner membrane"/>
    <property type="evidence" value="ECO:0007669"/>
    <property type="project" value="UniProtKB-SubCell"/>
</dbReference>
<evidence type="ECO:0000256" key="13">
    <source>
        <dbReference type="ARBA" id="ARBA00022982"/>
    </source>
</evidence>
<dbReference type="GO" id="GO:0015990">
    <property type="term" value="P:electron transport coupled proton transport"/>
    <property type="evidence" value="ECO:0007669"/>
    <property type="project" value="InterPro"/>
</dbReference>
<proteinExistence type="inferred from homology"/>
<dbReference type="EMBL" id="MK623258">
    <property type="protein sequence ID" value="QEG57053.1"/>
    <property type="molecule type" value="Genomic_DNA"/>
</dbReference>
<gene>
    <name evidence="21" type="ORF">Fomme_000017</name>
</gene>
<comment type="similarity">
    <text evidence="18">Belongs to the heme-copper respiratory oxidase family.</text>
</comment>
<dbReference type="GO" id="GO:0020037">
    <property type="term" value="F:heme binding"/>
    <property type="evidence" value="ECO:0007669"/>
    <property type="project" value="InterPro"/>
</dbReference>
<feature type="transmembrane region" description="Helical" evidence="19">
    <location>
        <begin position="12"/>
        <end position="34"/>
    </location>
</feature>
<name>A0A5B9RCD4_9AGAM</name>
<evidence type="ECO:0000256" key="15">
    <source>
        <dbReference type="ARBA" id="ARBA00023004"/>
    </source>
</evidence>
<protein>
    <recommendedName>
        <fullName evidence="6 18">Cytochrome c oxidase subunit 1</fullName>
        <ecNumber evidence="5 18">7.1.1.9</ecNumber>
    </recommendedName>
</protein>
<keyword evidence="21" id="KW-0560">Oxidoreductase</keyword>
<comment type="subunit">
    <text evidence="4">Component of the cytochrome c oxidase (complex IV, CIV), a multisubunit enzyme composed of a catalytic core of 3 subunits and several supernumerary subunits. The complex exists as a monomer or a dimer and forms supercomplexes (SCs) in the inner mitochondrial membrane with ubiquinol-cytochrome c oxidoreductase (cytochrome b-c1 complex, complex III, CIII).</text>
</comment>
<feature type="transmembrane region" description="Helical" evidence="19">
    <location>
        <begin position="370"/>
        <end position="395"/>
    </location>
</feature>
<evidence type="ECO:0000256" key="2">
    <source>
        <dbReference type="ARBA" id="ARBA00004141"/>
    </source>
</evidence>
<dbReference type="InterPro" id="IPR023616">
    <property type="entry name" value="Cyt_c_oxase-like_su1_dom"/>
</dbReference>
<keyword evidence="13 18" id="KW-0249">Electron transport</keyword>
<evidence type="ECO:0000256" key="7">
    <source>
        <dbReference type="ARBA" id="ARBA00022448"/>
    </source>
</evidence>
<evidence type="ECO:0000256" key="12">
    <source>
        <dbReference type="ARBA" id="ARBA00022967"/>
    </source>
</evidence>
<dbReference type="GO" id="GO:0004129">
    <property type="term" value="F:cytochrome-c oxidase activity"/>
    <property type="evidence" value="ECO:0007669"/>
    <property type="project" value="UniProtKB-EC"/>
</dbReference>
<dbReference type="AlphaFoldDB" id="A0A5B9RCD4"/>
<keyword evidence="9 18" id="KW-0679">Respiratory chain</keyword>
<dbReference type="Pfam" id="PF00115">
    <property type="entry name" value="COX1"/>
    <property type="match status" value="1"/>
</dbReference>
<dbReference type="InterPro" id="IPR014241">
    <property type="entry name" value="Cyt_c_oxidase_su1_bac"/>
</dbReference>
<dbReference type="GO" id="GO:0006123">
    <property type="term" value="P:mitochondrial electron transport, cytochrome c to oxygen"/>
    <property type="evidence" value="ECO:0007669"/>
    <property type="project" value="TreeGrafter"/>
</dbReference>
<dbReference type="Gene3D" id="1.20.210.10">
    <property type="entry name" value="Cytochrome c oxidase-like, subunit I domain"/>
    <property type="match status" value="1"/>
</dbReference>
<keyword evidence="18" id="KW-0999">Mitochondrion inner membrane</keyword>
<feature type="domain" description="Cytochrome oxidase subunit I profile" evidence="20">
    <location>
        <begin position="1"/>
        <end position="528"/>
    </location>
</feature>
<evidence type="ECO:0000256" key="9">
    <source>
        <dbReference type="ARBA" id="ARBA00022660"/>
    </source>
</evidence>
<evidence type="ECO:0000256" key="11">
    <source>
        <dbReference type="ARBA" id="ARBA00022723"/>
    </source>
</evidence>
<feature type="transmembrane region" description="Helical" evidence="19">
    <location>
        <begin position="446"/>
        <end position="472"/>
    </location>
</feature>
<dbReference type="EC" id="7.1.1.9" evidence="5 18"/>
<keyword evidence="12" id="KW-1278">Translocase</keyword>
<evidence type="ECO:0000256" key="19">
    <source>
        <dbReference type="SAM" id="Phobius"/>
    </source>
</evidence>
<comment type="cofactor">
    <cofactor evidence="1">
        <name>heme</name>
        <dbReference type="ChEBI" id="CHEBI:30413"/>
    </cofactor>
</comment>
<evidence type="ECO:0000256" key="14">
    <source>
        <dbReference type="ARBA" id="ARBA00022989"/>
    </source>
</evidence>
<evidence type="ECO:0000313" key="21">
    <source>
        <dbReference type="EMBL" id="QEG57053.1"/>
    </source>
</evidence>
<keyword evidence="7 18" id="KW-0813">Transport</keyword>
<keyword evidence="8 18" id="KW-0349">Heme</keyword>
<keyword evidence="10 18" id="KW-0812">Transmembrane</keyword>
<evidence type="ECO:0000256" key="3">
    <source>
        <dbReference type="ARBA" id="ARBA00004673"/>
    </source>
</evidence>
<dbReference type="CDD" id="cd01663">
    <property type="entry name" value="Cyt_c_Oxidase_I"/>
    <property type="match status" value="1"/>
</dbReference>
<dbReference type="NCBIfam" id="TIGR02891">
    <property type="entry name" value="CtaD_CoxA"/>
    <property type="match status" value="1"/>
</dbReference>
<evidence type="ECO:0000256" key="18">
    <source>
        <dbReference type="RuleBase" id="RU000369"/>
    </source>
</evidence>
<evidence type="ECO:0000256" key="6">
    <source>
        <dbReference type="ARBA" id="ARBA00015947"/>
    </source>
</evidence>
<dbReference type="UniPathway" id="UPA00705"/>
<evidence type="ECO:0000256" key="16">
    <source>
        <dbReference type="ARBA" id="ARBA00023008"/>
    </source>
</evidence>
<organism evidence="21">
    <name type="scientific">Fomitiporia mediterranea</name>
    <dbReference type="NCBI Taxonomy" id="208960"/>
    <lineage>
        <taxon>Eukaryota</taxon>
        <taxon>Fungi</taxon>
        <taxon>Dikarya</taxon>
        <taxon>Basidiomycota</taxon>
        <taxon>Agaricomycotina</taxon>
        <taxon>Agaricomycetes</taxon>
        <taxon>Hymenochaetales</taxon>
        <taxon>Hymenochaetaceae</taxon>
        <taxon>Fomitiporia</taxon>
    </lineage>
</organism>
<dbReference type="GO" id="GO:0046872">
    <property type="term" value="F:metal ion binding"/>
    <property type="evidence" value="ECO:0007669"/>
    <property type="project" value="UniProtKB-KW"/>
</dbReference>
<reference evidence="21" key="1">
    <citation type="submission" date="2019-03" db="EMBL/GenBank/DDBJ databases">
        <title>Evidence of extensive intraspecific noncoding reshuffling in a 169kb mitochondrial genome of basidiomycete fungus.</title>
        <authorList>
            <person name="Lee H.-H."/>
            <person name="Ke H.-M."/>
            <person name="Lin C.-Y.I."/>
            <person name="Lee T.J."/>
            <person name="Chung C.-L."/>
            <person name="Tsai I.J."/>
        </authorList>
    </citation>
    <scope>NUCLEOTIDE SEQUENCE</scope>
    <source>
        <strain evidence="21">MF3/22</strain>
    </source>
</reference>
<evidence type="ECO:0000256" key="8">
    <source>
        <dbReference type="ARBA" id="ARBA00022617"/>
    </source>
</evidence>
<dbReference type="GO" id="GO:0045277">
    <property type="term" value="C:respiratory chain complex IV"/>
    <property type="evidence" value="ECO:0007669"/>
    <property type="project" value="InterPro"/>
</dbReference>
<comment type="pathway">
    <text evidence="3 18">Energy metabolism; oxidative phosphorylation.</text>
</comment>
<dbReference type="InterPro" id="IPR033944">
    <property type="entry name" value="Cyt_c_oxase_su1_dom"/>
</dbReference>
<comment type="subcellular location">
    <subcellularLocation>
        <location evidence="2">Membrane</location>
        <topology evidence="2">Multi-pass membrane protein</topology>
    </subcellularLocation>
    <subcellularLocation>
        <location evidence="18">Mitochondrion inner membrane</location>
        <topology evidence="18">Multi-pass membrane protein</topology>
    </subcellularLocation>
</comment>
<dbReference type="PANTHER" id="PTHR10422">
    <property type="entry name" value="CYTOCHROME C OXIDASE SUBUNIT 1"/>
    <property type="match status" value="1"/>
</dbReference>
<feature type="transmembrane region" description="Helical" evidence="19">
    <location>
        <begin position="54"/>
        <end position="79"/>
    </location>
</feature>
<feature type="transmembrane region" description="Helical" evidence="19">
    <location>
        <begin position="407"/>
        <end position="426"/>
    </location>
</feature>
<evidence type="ECO:0000256" key="4">
    <source>
        <dbReference type="ARBA" id="ARBA00011164"/>
    </source>
</evidence>
<dbReference type="InterPro" id="IPR000883">
    <property type="entry name" value="Cyt_C_Oxase_1"/>
</dbReference>
<keyword evidence="16 18" id="KW-0186">Copper</keyword>
<feature type="transmembrane region" description="Helical" evidence="19">
    <location>
        <begin position="145"/>
        <end position="171"/>
    </location>
</feature>
<feature type="transmembrane region" description="Helical" evidence="19">
    <location>
        <begin position="266"/>
        <end position="290"/>
    </location>
</feature>
<dbReference type="PANTHER" id="PTHR10422:SF18">
    <property type="entry name" value="CYTOCHROME C OXIDASE SUBUNIT 1"/>
    <property type="match status" value="1"/>
</dbReference>
<keyword evidence="14 19" id="KW-1133">Transmembrane helix</keyword>
<keyword evidence="17 18" id="KW-0472">Membrane</keyword>